<name>A0A4Y2MI87_ARAVE</name>
<accession>A0A4Y2MI87</accession>
<sequence length="83" mass="9411">MSIPGLRIALTQELEDLPEEQLDNVVLETRHPLPMSIPGLRIALIQELEDLPEEQLVNLVLVLPTHFTDILASRTKRTVYLNS</sequence>
<proteinExistence type="predicted"/>
<dbReference type="EMBL" id="BGPR01007441">
    <property type="protein sequence ID" value="GBN26891.1"/>
    <property type="molecule type" value="Genomic_DNA"/>
</dbReference>
<keyword evidence="2" id="KW-1185">Reference proteome</keyword>
<comment type="caution">
    <text evidence="1">The sequence shown here is derived from an EMBL/GenBank/DDBJ whole genome shotgun (WGS) entry which is preliminary data.</text>
</comment>
<evidence type="ECO:0000313" key="2">
    <source>
        <dbReference type="Proteomes" id="UP000499080"/>
    </source>
</evidence>
<gene>
    <name evidence="1" type="ORF">AVEN_252776_1</name>
</gene>
<reference evidence="1 2" key="1">
    <citation type="journal article" date="2019" name="Sci. Rep.">
        <title>Orb-weaving spider Araneus ventricosus genome elucidates the spidroin gene catalogue.</title>
        <authorList>
            <person name="Kono N."/>
            <person name="Nakamura H."/>
            <person name="Ohtoshi R."/>
            <person name="Moran D.A.P."/>
            <person name="Shinohara A."/>
            <person name="Yoshida Y."/>
            <person name="Fujiwara M."/>
            <person name="Mori M."/>
            <person name="Tomita M."/>
            <person name="Arakawa K."/>
        </authorList>
    </citation>
    <scope>NUCLEOTIDE SEQUENCE [LARGE SCALE GENOMIC DNA]</scope>
</reference>
<evidence type="ECO:0000313" key="1">
    <source>
        <dbReference type="EMBL" id="GBN26891.1"/>
    </source>
</evidence>
<dbReference type="AlphaFoldDB" id="A0A4Y2MI87"/>
<protein>
    <submittedName>
        <fullName evidence="1">Uncharacterized protein</fullName>
    </submittedName>
</protein>
<dbReference type="Proteomes" id="UP000499080">
    <property type="component" value="Unassembled WGS sequence"/>
</dbReference>
<organism evidence="1 2">
    <name type="scientific">Araneus ventricosus</name>
    <name type="common">Orbweaver spider</name>
    <name type="synonym">Epeira ventricosa</name>
    <dbReference type="NCBI Taxonomy" id="182803"/>
    <lineage>
        <taxon>Eukaryota</taxon>
        <taxon>Metazoa</taxon>
        <taxon>Ecdysozoa</taxon>
        <taxon>Arthropoda</taxon>
        <taxon>Chelicerata</taxon>
        <taxon>Arachnida</taxon>
        <taxon>Araneae</taxon>
        <taxon>Araneomorphae</taxon>
        <taxon>Entelegynae</taxon>
        <taxon>Araneoidea</taxon>
        <taxon>Araneidae</taxon>
        <taxon>Araneus</taxon>
    </lineage>
</organism>